<dbReference type="InterPro" id="IPR051648">
    <property type="entry name" value="CWI-Assembly_Regulator"/>
</dbReference>
<sequence>MEGNVMINGISSIEELRNIEVILGDLKIENLELEEHNTYFSLPSLKQVAGNLLIRNINSPATVFLDSLLEVKSIVIENNDSLEFVSLRRLESVQGHLSLKNNNVIGSLNIETVANLKMNAVEIKNNPKLYAFFPPNIDEIDSIEIIDNRGLRMLAWPSLVKINRHIDISNSVTQGVSQFPNLEIVGNYVRLENIPLGAFIKFENLRIIGTGNKESDSGLIISDIAKLHSIELPELVDINGELSIINTQNSHFVAVKMPKLEQINSLKIVNNAHFEDLDFLRSIKSISDSVVIKGNEKLSSCRLPFICSLDDNVLENQLTIANNLDCCVDIKSLREECEEKCCPDSSTYIFDQCDVFIYKTDAGECYEINIDANGKPQLKKVSCPD</sequence>
<keyword evidence="4" id="KW-0732">Signal</keyword>
<reference evidence="7" key="1">
    <citation type="journal article" date="2014" name="Int. J. Syst. Evol. Microbiol.">
        <title>Complete genome sequence of Corynebacterium casei LMG S-19264T (=DSM 44701T), isolated from a smear-ripened cheese.</title>
        <authorList>
            <consortium name="US DOE Joint Genome Institute (JGI-PGF)"/>
            <person name="Walter F."/>
            <person name="Albersmeier A."/>
            <person name="Kalinowski J."/>
            <person name="Ruckert C."/>
        </authorList>
    </citation>
    <scope>NUCLEOTIDE SEQUENCE</scope>
    <source>
        <strain evidence="7">NBRC 108769</strain>
    </source>
</reference>
<accession>A0AA37WHS3</accession>
<organism evidence="7 8">
    <name type="scientific">Portibacter lacus</name>
    <dbReference type="NCBI Taxonomy" id="1099794"/>
    <lineage>
        <taxon>Bacteria</taxon>
        <taxon>Pseudomonadati</taxon>
        <taxon>Bacteroidota</taxon>
        <taxon>Saprospiria</taxon>
        <taxon>Saprospirales</taxon>
        <taxon>Haliscomenobacteraceae</taxon>
        <taxon>Portibacter</taxon>
    </lineage>
</organism>
<evidence type="ECO:0000256" key="2">
    <source>
        <dbReference type="ARBA" id="ARBA00022512"/>
    </source>
</evidence>
<dbReference type="AlphaFoldDB" id="A0AA37WHS3"/>
<dbReference type="Pfam" id="PF01030">
    <property type="entry name" value="Recep_L_domain"/>
    <property type="match status" value="1"/>
</dbReference>
<dbReference type="InterPro" id="IPR000494">
    <property type="entry name" value="Rcpt_L-dom"/>
</dbReference>
<dbReference type="GO" id="GO:0030313">
    <property type="term" value="C:cell envelope"/>
    <property type="evidence" value="ECO:0007669"/>
    <property type="project" value="UniProtKB-SubCell"/>
</dbReference>
<evidence type="ECO:0000259" key="6">
    <source>
        <dbReference type="Pfam" id="PF01030"/>
    </source>
</evidence>
<keyword evidence="8" id="KW-1185">Reference proteome</keyword>
<keyword evidence="5" id="KW-0325">Glycoprotein</keyword>
<keyword evidence="2" id="KW-0134">Cell wall</keyword>
<evidence type="ECO:0000256" key="3">
    <source>
        <dbReference type="ARBA" id="ARBA00022525"/>
    </source>
</evidence>
<dbReference type="InterPro" id="IPR036941">
    <property type="entry name" value="Rcpt_L-dom_sf"/>
</dbReference>
<evidence type="ECO:0000256" key="1">
    <source>
        <dbReference type="ARBA" id="ARBA00004191"/>
    </source>
</evidence>
<dbReference type="PANTHER" id="PTHR31018:SF3">
    <property type="entry name" value="RECEPTOR PROTEIN-TYROSINE KINASE"/>
    <property type="match status" value="1"/>
</dbReference>
<dbReference type="SUPFAM" id="SSF52058">
    <property type="entry name" value="L domain-like"/>
    <property type="match status" value="3"/>
</dbReference>
<dbReference type="Proteomes" id="UP001156666">
    <property type="component" value="Unassembled WGS sequence"/>
</dbReference>
<gene>
    <name evidence="7" type="ORF">GCM10007940_36660</name>
</gene>
<evidence type="ECO:0000256" key="5">
    <source>
        <dbReference type="ARBA" id="ARBA00023180"/>
    </source>
</evidence>
<dbReference type="PANTHER" id="PTHR31018">
    <property type="entry name" value="SPORULATION-SPECIFIC PROTEIN-RELATED"/>
    <property type="match status" value="1"/>
</dbReference>
<keyword evidence="3" id="KW-0964">Secreted</keyword>
<comment type="caution">
    <text evidence="7">The sequence shown here is derived from an EMBL/GenBank/DDBJ whole genome shotgun (WGS) entry which is preliminary data.</text>
</comment>
<dbReference type="EMBL" id="BSOH01000025">
    <property type="protein sequence ID" value="GLR19050.1"/>
    <property type="molecule type" value="Genomic_DNA"/>
</dbReference>
<name>A0AA37WHS3_9BACT</name>
<protein>
    <recommendedName>
        <fullName evidence="6">Receptor L-domain domain-containing protein</fullName>
    </recommendedName>
</protein>
<comment type="subcellular location">
    <subcellularLocation>
        <location evidence="1">Secreted</location>
        <location evidence="1">Cell wall</location>
    </subcellularLocation>
</comment>
<reference evidence="7" key="2">
    <citation type="submission" date="2023-01" db="EMBL/GenBank/DDBJ databases">
        <title>Draft genome sequence of Portibacter lacus strain NBRC 108769.</title>
        <authorList>
            <person name="Sun Q."/>
            <person name="Mori K."/>
        </authorList>
    </citation>
    <scope>NUCLEOTIDE SEQUENCE</scope>
    <source>
        <strain evidence="7">NBRC 108769</strain>
    </source>
</reference>
<evidence type="ECO:0000313" key="7">
    <source>
        <dbReference type="EMBL" id="GLR19050.1"/>
    </source>
</evidence>
<proteinExistence type="predicted"/>
<dbReference type="Gene3D" id="3.80.20.20">
    <property type="entry name" value="Receptor L-domain"/>
    <property type="match status" value="2"/>
</dbReference>
<evidence type="ECO:0000256" key="4">
    <source>
        <dbReference type="ARBA" id="ARBA00022729"/>
    </source>
</evidence>
<evidence type="ECO:0000313" key="8">
    <source>
        <dbReference type="Proteomes" id="UP001156666"/>
    </source>
</evidence>
<feature type="domain" description="Receptor L-domain" evidence="6">
    <location>
        <begin position="166"/>
        <end position="254"/>
    </location>
</feature>